<evidence type="ECO:0000313" key="2">
    <source>
        <dbReference type="Proteomes" id="UP000219167"/>
    </source>
</evidence>
<proteinExistence type="predicted"/>
<organism evidence="1 2">
    <name type="scientific">Rhizobium subbaraonis</name>
    <dbReference type="NCBI Taxonomy" id="908946"/>
    <lineage>
        <taxon>Bacteria</taxon>
        <taxon>Pseudomonadati</taxon>
        <taxon>Pseudomonadota</taxon>
        <taxon>Alphaproteobacteria</taxon>
        <taxon>Hyphomicrobiales</taxon>
        <taxon>Rhizobiaceae</taxon>
        <taxon>Rhizobium/Agrobacterium group</taxon>
        <taxon>Rhizobium</taxon>
    </lineage>
</organism>
<gene>
    <name evidence="1" type="ORF">SAMN05892877_11669</name>
</gene>
<sequence length="108" mass="12116">MALDWKTVKAKYGNGYQVPTIRGGKFVNITRVDDVAIYIESPIWSATLQRKNLEAGVALIEEGVISRDPGLFVEDYMIYVAHERASSVAHILRDLGILDQTETFSIRC</sequence>
<reference evidence="1 2" key="1">
    <citation type="submission" date="2017-08" db="EMBL/GenBank/DDBJ databases">
        <authorList>
            <person name="de Groot N.N."/>
        </authorList>
    </citation>
    <scope>NUCLEOTIDE SEQUENCE [LARGE SCALE GENOMIC DNA]</scope>
    <source>
        <strain evidence="1 2">JC85</strain>
    </source>
</reference>
<dbReference type="AlphaFoldDB" id="A0A285UUD2"/>
<keyword evidence="2" id="KW-1185">Reference proteome</keyword>
<evidence type="ECO:0000313" key="1">
    <source>
        <dbReference type="EMBL" id="SOC45545.1"/>
    </source>
</evidence>
<protein>
    <submittedName>
        <fullName evidence="1">Uncharacterized protein</fullName>
    </submittedName>
</protein>
<accession>A0A285UUD2</accession>
<name>A0A285UUD2_9HYPH</name>
<dbReference type="EMBL" id="OBQD01000016">
    <property type="protein sequence ID" value="SOC45545.1"/>
    <property type="molecule type" value="Genomic_DNA"/>
</dbReference>
<dbReference type="RefSeq" id="WP_052821335.1">
    <property type="nucleotide sequence ID" value="NZ_OBQD01000016.1"/>
</dbReference>
<dbReference type="Proteomes" id="UP000219167">
    <property type="component" value="Unassembled WGS sequence"/>
</dbReference>
<dbReference type="OrthoDB" id="3576089at2"/>